<keyword evidence="3" id="KW-1185">Reference proteome</keyword>
<dbReference type="InterPro" id="IPR016181">
    <property type="entry name" value="Acyl_CoA_acyltransferase"/>
</dbReference>
<gene>
    <name evidence="2" type="ORF">HZT40_01370</name>
</gene>
<protein>
    <submittedName>
        <fullName evidence="2">GNAT family N-acetyltransferase</fullName>
    </submittedName>
</protein>
<dbReference type="Gene3D" id="3.40.630.30">
    <property type="match status" value="1"/>
</dbReference>
<name>A0A7L6AMZ9_9GAMM</name>
<dbReference type="KEGG" id="this:HZT40_01370"/>
<accession>A0A7L6AMZ9</accession>
<dbReference type="EMBL" id="CP059265">
    <property type="protein sequence ID" value="QLQ30487.1"/>
    <property type="molecule type" value="Genomic_DNA"/>
</dbReference>
<evidence type="ECO:0000313" key="2">
    <source>
        <dbReference type="EMBL" id="QLQ30487.1"/>
    </source>
</evidence>
<dbReference type="InterPro" id="IPR000182">
    <property type="entry name" value="GNAT_dom"/>
</dbReference>
<proteinExistence type="predicted"/>
<dbReference type="PROSITE" id="PS51186">
    <property type="entry name" value="GNAT"/>
    <property type="match status" value="1"/>
</dbReference>
<evidence type="ECO:0000313" key="3">
    <source>
        <dbReference type="Proteomes" id="UP000510621"/>
    </source>
</evidence>
<organism evidence="2 3">
    <name type="scientific">Candidatus Thiothrix singaporensis</name>
    <dbReference type="NCBI Taxonomy" id="2799669"/>
    <lineage>
        <taxon>Bacteria</taxon>
        <taxon>Pseudomonadati</taxon>
        <taxon>Pseudomonadota</taxon>
        <taxon>Gammaproteobacteria</taxon>
        <taxon>Thiotrichales</taxon>
        <taxon>Thiotrichaceae</taxon>
        <taxon>Thiothrix</taxon>
    </lineage>
</organism>
<dbReference type="CDD" id="cd04301">
    <property type="entry name" value="NAT_SF"/>
    <property type="match status" value="1"/>
</dbReference>
<evidence type="ECO:0000259" key="1">
    <source>
        <dbReference type="PROSITE" id="PS51186"/>
    </source>
</evidence>
<dbReference type="SUPFAM" id="SSF55729">
    <property type="entry name" value="Acyl-CoA N-acyltransferases (Nat)"/>
    <property type="match status" value="1"/>
</dbReference>
<dbReference type="GO" id="GO:0016747">
    <property type="term" value="F:acyltransferase activity, transferring groups other than amino-acyl groups"/>
    <property type="evidence" value="ECO:0007669"/>
    <property type="project" value="InterPro"/>
</dbReference>
<sequence length="290" mass="32260">MHTQKLDNAHRDAALDFLFRHLDSSMVLYSNVSQYGLEYAGQPGQGEHFGAFSPQGALLGVLAHYWHGGIFLQAPDEPVRVALMQAFRQQATRPVDKAVGTAAQVESVVKTWGLSAEDFRLDSVQQLYRLELSALKPPEDGRSQHCRIITPQAQHRPLLERWFRAHFLESLGATDDDDLTRTVANRVGQLLAEEHDWLLECGGELVCLSGFNARLPGWVQVGPVWTPPEHRNRGYARILTGLTLKMAAAEGVGTAILFTDNPAAMRVYEALGFQRIGDYRVTLFKQAVGQ</sequence>
<dbReference type="Pfam" id="PF00583">
    <property type="entry name" value="Acetyltransf_1"/>
    <property type="match status" value="1"/>
</dbReference>
<feature type="domain" description="N-acetyltransferase" evidence="1">
    <location>
        <begin position="153"/>
        <end position="290"/>
    </location>
</feature>
<dbReference type="AlphaFoldDB" id="A0A7L6AMZ9"/>
<dbReference type="Proteomes" id="UP000510621">
    <property type="component" value="Chromosome"/>
</dbReference>
<reference evidence="2" key="1">
    <citation type="submission" date="2020-06" db="EMBL/GenBank/DDBJ databases">
        <title>Analysis procedures for assessing recovery of high quality, complete, closed genomes from Nanopore long read metagenome sequencing.</title>
        <authorList>
            <person name="Bessarab I."/>
            <person name="Arumugam K."/>
            <person name="Haryono M."/>
            <person name="Liu X."/>
            <person name="Roy S."/>
            <person name="Zuniga-Montanez R.E."/>
            <person name="Qiu G."/>
            <person name="Drautz-Moses D.I."/>
            <person name="Law Y.Y."/>
            <person name="Wuertz S."/>
            <person name="Lauro F.M."/>
            <person name="Huson D.H."/>
            <person name="Williams R.B."/>
        </authorList>
    </citation>
    <scope>NUCLEOTIDE SEQUENCE [LARGE SCALE GENOMIC DNA]</scope>
    <source>
        <strain evidence="2">SSD2</strain>
    </source>
</reference>